<organism evidence="1 2">
    <name type="scientific">Artomyces pyxidatus</name>
    <dbReference type="NCBI Taxonomy" id="48021"/>
    <lineage>
        <taxon>Eukaryota</taxon>
        <taxon>Fungi</taxon>
        <taxon>Dikarya</taxon>
        <taxon>Basidiomycota</taxon>
        <taxon>Agaricomycotina</taxon>
        <taxon>Agaricomycetes</taxon>
        <taxon>Russulales</taxon>
        <taxon>Auriscalpiaceae</taxon>
        <taxon>Artomyces</taxon>
    </lineage>
</organism>
<proteinExistence type="predicted"/>
<keyword evidence="2" id="KW-1185">Reference proteome</keyword>
<protein>
    <submittedName>
        <fullName evidence="1">Uncharacterized protein</fullName>
    </submittedName>
</protein>
<reference evidence="1" key="2">
    <citation type="journal article" date="2022" name="New Phytol.">
        <title>Evolutionary transition to the ectomycorrhizal habit in the genomes of a hyperdiverse lineage of mushroom-forming fungi.</title>
        <authorList>
            <person name="Looney B."/>
            <person name="Miyauchi S."/>
            <person name="Morin E."/>
            <person name="Drula E."/>
            <person name="Courty P.E."/>
            <person name="Kohler A."/>
            <person name="Kuo A."/>
            <person name="LaButti K."/>
            <person name="Pangilinan J."/>
            <person name="Lipzen A."/>
            <person name="Riley R."/>
            <person name="Andreopoulos W."/>
            <person name="He G."/>
            <person name="Johnson J."/>
            <person name="Nolan M."/>
            <person name="Tritt A."/>
            <person name="Barry K.W."/>
            <person name="Grigoriev I.V."/>
            <person name="Nagy L.G."/>
            <person name="Hibbett D."/>
            <person name="Henrissat B."/>
            <person name="Matheny P.B."/>
            <person name="Labbe J."/>
            <person name="Martin F.M."/>
        </authorList>
    </citation>
    <scope>NUCLEOTIDE SEQUENCE</scope>
    <source>
        <strain evidence="1">HHB10654</strain>
    </source>
</reference>
<dbReference type="EMBL" id="MU277301">
    <property type="protein sequence ID" value="KAI0055257.1"/>
    <property type="molecule type" value="Genomic_DNA"/>
</dbReference>
<gene>
    <name evidence="1" type="ORF">BV25DRAFT_1843084</name>
</gene>
<name>A0ACB8SGB6_9AGAM</name>
<accession>A0ACB8SGB6</accession>
<sequence>MRFAPPKDSTIASLRPILEKFAEAKTKLQGRASDPNYESDKEKGLQRRDTRPRLGSLPPTDDFVKVDAFLYNCKAIYDCSSEGGDSDVARWVRVLIASGAAVDLIARTVWTDADELDFEERRFMPNSSEALDPDAIRLIQDVISFPFDPTVFSSDRLKAYLNA</sequence>
<comment type="caution">
    <text evidence="1">The sequence shown here is derived from an EMBL/GenBank/DDBJ whole genome shotgun (WGS) entry which is preliminary data.</text>
</comment>
<reference evidence="1" key="1">
    <citation type="submission" date="2021-03" db="EMBL/GenBank/DDBJ databases">
        <authorList>
            <consortium name="DOE Joint Genome Institute"/>
            <person name="Ahrendt S."/>
            <person name="Looney B.P."/>
            <person name="Miyauchi S."/>
            <person name="Morin E."/>
            <person name="Drula E."/>
            <person name="Courty P.E."/>
            <person name="Chicoki N."/>
            <person name="Fauchery L."/>
            <person name="Kohler A."/>
            <person name="Kuo A."/>
            <person name="Labutti K."/>
            <person name="Pangilinan J."/>
            <person name="Lipzen A."/>
            <person name="Riley R."/>
            <person name="Andreopoulos W."/>
            <person name="He G."/>
            <person name="Johnson J."/>
            <person name="Barry K.W."/>
            <person name="Grigoriev I.V."/>
            <person name="Nagy L."/>
            <person name="Hibbett D."/>
            <person name="Henrissat B."/>
            <person name="Matheny P.B."/>
            <person name="Labbe J."/>
            <person name="Martin F."/>
        </authorList>
    </citation>
    <scope>NUCLEOTIDE SEQUENCE</scope>
    <source>
        <strain evidence="1">HHB10654</strain>
    </source>
</reference>
<evidence type="ECO:0000313" key="1">
    <source>
        <dbReference type="EMBL" id="KAI0055257.1"/>
    </source>
</evidence>
<dbReference type="Proteomes" id="UP000814140">
    <property type="component" value="Unassembled WGS sequence"/>
</dbReference>
<evidence type="ECO:0000313" key="2">
    <source>
        <dbReference type="Proteomes" id="UP000814140"/>
    </source>
</evidence>